<evidence type="ECO:0000313" key="3">
    <source>
        <dbReference type="Proteomes" id="UP000178515"/>
    </source>
</evidence>
<sequence>MSYREKLFLLAVASVLAIFIGYGLESILDLEYIGLFIGIFSLVSLLSFIALLFFPEEVFRGWKKFAIWYTGISAVIVILDFITSQHGGLMDSDPEFTIEVLAGLFFIISAGVIIKKIIDSEES</sequence>
<keyword evidence="1" id="KW-0812">Transmembrane</keyword>
<proteinExistence type="predicted"/>
<dbReference type="Proteomes" id="UP000178515">
    <property type="component" value="Unassembled WGS sequence"/>
</dbReference>
<feature type="transmembrane region" description="Helical" evidence="1">
    <location>
        <begin position="66"/>
        <end position="84"/>
    </location>
</feature>
<keyword evidence="1" id="KW-1133">Transmembrane helix</keyword>
<dbReference type="STRING" id="1797689.A3F24_01930"/>
<accession>A0A1G1Z2Y2</accession>
<gene>
    <name evidence="2" type="ORF">A3F24_01930</name>
</gene>
<evidence type="ECO:0000256" key="1">
    <source>
        <dbReference type="SAM" id="Phobius"/>
    </source>
</evidence>
<comment type="caution">
    <text evidence="2">The sequence shown here is derived from an EMBL/GenBank/DDBJ whole genome shotgun (WGS) entry which is preliminary data.</text>
</comment>
<feature type="transmembrane region" description="Helical" evidence="1">
    <location>
        <begin position="33"/>
        <end position="54"/>
    </location>
</feature>
<name>A0A1G1Z2Y2_9BACT</name>
<feature type="transmembrane region" description="Helical" evidence="1">
    <location>
        <begin position="96"/>
        <end position="114"/>
    </location>
</feature>
<dbReference type="AlphaFoldDB" id="A0A1G1Z2Y2"/>
<evidence type="ECO:0000313" key="2">
    <source>
        <dbReference type="EMBL" id="OGY59001.1"/>
    </source>
</evidence>
<protein>
    <submittedName>
        <fullName evidence="2">Uncharacterized protein</fullName>
    </submittedName>
</protein>
<organism evidence="2 3">
    <name type="scientific">Candidatus Colwellbacteria bacterium RIFCSPHIGHO2_12_FULL_44_17</name>
    <dbReference type="NCBI Taxonomy" id="1797689"/>
    <lineage>
        <taxon>Bacteria</taxon>
        <taxon>Candidatus Colwelliibacteriota</taxon>
    </lineage>
</organism>
<reference evidence="2 3" key="1">
    <citation type="journal article" date="2016" name="Nat. Commun.">
        <title>Thousands of microbial genomes shed light on interconnected biogeochemical processes in an aquifer system.</title>
        <authorList>
            <person name="Anantharaman K."/>
            <person name="Brown C.T."/>
            <person name="Hug L.A."/>
            <person name="Sharon I."/>
            <person name="Castelle C.J."/>
            <person name="Probst A.J."/>
            <person name="Thomas B.C."/>
            <person name="Singh A."/>
            <person name="Wilkins M.J."/>
            <person name="Karaoz U."/>
            <person name="Brodie E.L."/>
            <person name="Williams K.H."/>
            <person name="Hubbard S.S."/>
            <person name="Banfield J.F."/>
        </authorList>
    </citation>
    <scope>NUCLEOTIDE SEQUENCE [LARGE SCALE GENOMIC DNA]</scope>
</reference>
<keyword evidence="1" id="KW-0472">Membrane</keyword>
<dbReference type="EMBL" id="MHIX01000028">
    <property type="protein sequence ID" value="OGY59001.1"/>
    <property type="molecule type" value="Genomic_DNA"/>
</dbReference>